<dbReference type="PANTHER" id="PTHR46056:SF12">
    <property type="entry name" value="LONG-CHAIN-ALCOHOL OXIDASE"/>
    <property type="match status" value="1"/>
</dbReference>
<proteinExistence type="inferred from homology"/>
<evidence type="ECO:0000256" key="3">
    <source>
        <dbReference type="ARBA" id="ARBA00022827"/>
    </source>
</evidence>
<comment type="similarity">
    <text evidence="1">Belongs to the GMC oxidoreductase family.</text>
</comment>
<evidence type="ECO:0000256" key="4">
    <source>
        <dbReference type="ARBA" id="ARBA00023002"/>
    </source>
</evidence>
<dbReference type="Pfam" id="PF00890">
    <property type="entry name" value="FAD_binding_2"/>
    <property type="match status" value="1"/>
</dbReference>
<name>A0ABR3XSJ9_9EURO</name>
<dbReference type="Gene3D" id="3.50.50.60">
    <property type="entry name" value="FAD/NAD(P)-binding domain"/>
    <property type="match status" value="2"/>
</dbReference>
<evidence type="ECO:0000256" key="1">
    <source>
        <dbReference type="ARBA" id="ARBA00010790"/>
    </source>
</evidence>
<dbReference type="InterPro" id="IPR007867">
    <property type="entry name" value="GMC_OxRtase_C"/>
</dbReference>
<evidence type="ECO:0000313" key="8">
    <source>
        <dbReference type="EMBL" id="KAL1878987.1"/>
    </source>
</evidence>
<reference evidence="8 9" key="1">
    <citation type="journal article" date="2024" name="IMA Fungus">
        <title>IMA Genome - F19 : A genome assembly and annotation guide to empower mycologists, including annotated draft genome sequences of Ceratocystis pirilliformis, Diaporthe australafricana, Fusarium ophioides, Paecilomyces lecythidis, and Sporothrix stenoceras.</title>
        <authorList>
            <person name="Aylward J."/>
            <person name="Wilson A.M."/>
            <person name="Visagie C.M."/>
            <person name="Spraker J."/>
            <person name="Barnes I."/>
            <person name="Buitendag C."/>
            <person name="Ceriani C."/>
            <person name="Del Mar Angel L."/>
            <person name="du Plessis D."/>
            <person name="Fuchs T."/>
            <person name="Gasser K."/>
            <person name="Kramer D."/>
            <person name="Li W."/>
            <person name="Munsamy K."/>
            <person name="Piso A."/>
            <person name="Price J.L."/>
            <person name="Sonnekus B."/>
            <person name="Thomas C."/>
            <person name="van der Nest A."/>
            <person name="van Dijk A."/>
            <person name="van Heerden A."/>
            <person name="van Vuuren N."/>
            <person name="Yilmaz N."/>
            <person name="Duong T.A."/>
            <person name="van der Merwe N.A."/>
            <person name="Wingfield M.J."/>
            <person name="Wingfield B.D."/>
        </authorList>
    </citation>
    <scope>NUCLEOTIDE SEQUENCE [LARGE SCALE GENOMIC DNA]</scope>
    <source>
        <strain evidence="8 9">CMW 18167</strain>
    </source>
</reference>
<keyword evidence="3" id="KW-0274">FAD</keyword>
<dbReference type="InterPro" id="IPR003953">
    <property type="entry name" value="FAD-dep_OxRdtase_2_FAD-bd"/>
</dbReference>
<gene>
    <name evidence="8" type="ORF">Plec18167_004282</name>
</gene>
<keyword evidence="2" id="KW-0285">Flavoprotein</keyword>
<dbReference type="InterPro" id="IPR036188">
    <property type="entry name" value="FAD/NAD-bd_sf"/>
</dbReference>
<dbReference type="Pfam" id="PF00732">
    <property type="entry name" value="GMC_oxred_N"/>
    <property type="match status" value="1"/>
</dbReference>
<accession>A0ABR3XSJ9</accession>
<evidence type="ECO:0000259" key="7">
    <source>
        <dbReference type="Pfam" id="PF05199"/>
    </source>
</evidence>
<feature type="domain" description="Glucose-methanol-choline oxidoreductase N-terminal" evidence="5">
    <location>
        <begin position="272"/>
        <end position="496"/>
    </location>
</feature>
<evidence type="ECO:0000259" key="6">
    <source>
        <dbReference type="Pfam" id="PF00890"/>
    </source>
</evidence>
<evidence type="ECO:0008006" key="10">
    <source>
        <dbReference type="Google" id="ProtNLM"/>
    </source>
</evidence>
<keyword evidence="4" id="KW-0560">Oxidoreductase</keyword>
<evidence type="ECO:0000259" key="5">
    <source>
        <dbReference type="Pfam" id="PF00732"/>
    </source>
</evidence>
<comment type="caution">
    <text evidence="8">The sequence shown here is derived from an EMBL/GenBank/DDBJ whole genome shotgun (WGS) entry which is preliminary data.</text>
</comment>
<evidence type="ECO:0000256" key="2">
    <source>
        <dbReference type="ARBA" id="ARBA00022630"/>
    </source>
</evidence>
<dbReference type="EMBL" id="JAVDPF010000011">
    <property type="protein sequence ID" value="KAL1878987.1"/>
    <property type="molecule type" value="Genomic_DNA"/>
</dbReference>
<organism evidence="8 9">
    <name type="scientific">Paecilomyces lecythidis</name>
    <dbReference type="NCBI Taxonomy" id="3004212"/>
    <lineage>
        <taxon>Eukaryota</taxon>
        <taxon>Fungi</taxon>
        <taxon>Dikarya</taxon>
        <taxon>Ascomycota</taxon>
        <taxon>Pezizomycotina</taxon>
        <taxon>Eurotiomycetes</taxon>
        <taxon>Eurotiomycetidae</taxon>
        <taxon>Eurotiales</taxon>
        <taxon>Thermoascaceae</taxon>
        <taxon>Paecilomyces</taxon>
    </lineage>
</organism>
<dbReference type="SUPFAM" id="SSF51905">
    <property type="entry name" value="FAD/NAD(P)-binding domain"/>
    <property type="match status" value="1"/>
</dbReference>
<dbReference type="PANTHER" id="PTHR46056">
    <property type="entry name" value="LONG-CHAIN-ALCOHOL OXIDASE"/>
    <property type="match status" value="1"/>
</dbReference>
<feature type="domain" description="Glucose-methanol-choline oxidoreductase C-terminal" evidence="7">
    <location>
        <begin position="587"/>
        <end position="725"/>
    </location>
</feature>
<feature type="domain" description="FAD-dependent oxidoreductase 2 FAD-binding" evidence="6">
    <location>
        <begin position="225"/>
        <end position="258"/>
    </location>
</feature>
<keyword evidence="9" id="KW-1185">Reference proteome</keyword>
<dbReference type="Proteomes" id="UP001583193">
    <property type="component" value="Unassembled WGS sequence"/>
</dbReference>
<sequence>MVEVREPIFPYVPLESPVPPVQTAEVFSESQWQMLLTLADTVIPSIKAREGPHSSNDKLISSSEMNKAISALAANISGPDAKKIAVQYLEERPSTIPQFREAIQRLFSDWVPYGARYGIVLMLNALTSKPGSLILTGSIIPLAEQPLNVREGIIRGWEVSRLKQMRTFYRALVVIFKKTWTTVSPTICPVVGFPRVPVHVKPAAGYEYVFLQLPPGDGLEIIETDVVIVGSGCGGGVAAKNFASAGHRTLVVEKSYHHSTCYFPMNSNEGFTNLFESGGAMLSDDGSMAVLAGSAWGGGGTVNYSASLQTQGYVRQEWANTGLPFFTSQEFQTSLDRVCDRMGVSLNIEHNHANRALLEGARKLGYAAKPVPQNTGNSQHYCGYCTMGCHSAGKKGPAESFLVDAAHAGAEFMEGFRATKVLFEQTSQGQVASGVEGIWTSRDTHFGTSGKDTVIRRVIIKAKTVIVSCGTLHSPLLLLRSGLKNPHIGKHLYLHPRAAVFAENVQPWEGSALTAVVNELENLDGQGHGVKVENFAMLPAVFLPAFPWRGGFDYKMWSAKLSRMSGYFTLTRERDAGRVYPDPVDGRCHIDYTVSNYDRKHILEALIATAKIAYVSGATEFHTSSWEIPPFIRVSENNPAISNDINNADLQAWIAEVRRRSCLDPEQGLFASAHQMGTCRMGRSPRTSVVDPDCQVWGTKGLYVLDASVFPSASGVNPMVTNMAISDWTSRNIAKLMTRSGDVRMRTHL</sequence>
<dbReference type="Pfam" id="PF05199">
    <property type="entry name" value="GMC_oxred_C"/>
    <property type="match status" value="1"/>
</dbReference>
<protein>
    <recommendedName>
        <fullName evidence="10">Long-chain-alcohol oxidase</fullName>
    </recommendedName>
</protein>
<dbReference type="InterPro" id="IPR000172">
    <property type="entry name" value="GMC_OxRdtase_N"/>
</dbReference>
<evidence type="ECO:0000313" key="9">
    <source>
        <dbReference type="Proteomes" id="UP001583193"/>
    </source>
</evidence>